<dbReference type="GO" id="GO:0005975">
    <property type="term" value="P:carbohydrate metabolic process"/>
    <property type="evidence" value="ECO:0007669"/>
    <property type="project" value="InterPro"/>
</dbReference>
<dbReference type="GO" id="GO:0008422">
    <property type="term" value="F:beta-glucosidase activity"/>
    <property type="evidence" value="ECO:0007669"/>
    <property type="project" value="TreeGrafter"/>
</dbReference>
<reference evidence="5" key="1">
    <citation type="journal article" date="2017" name="Food Res. Intern.">
        <title>Functional characterizations of ?-glucosidases involved in aroma compound formation in tea (Camellia sinensis).</title>
        <authorList>
            <person name="Zhou Y."/>
            <person name="Zeng L."/>
            <person name="Gui J."/>
            <person name="Liao Y."/>
            <person name="Li J."/>
            <person name="Tang J."/>
            <person name="Meng Q."/>
            <person name="Dong F."/>
            <person name="Yang Z."/>
        </authorList>
    </citation>
    <scope>NUCLEOTIDE SEQUENCE</scope>
</reference>
<organism evidence="5">
    <name type="scientific">Camellia sinensis</name>
    <name type="common">Tea plant</name>
    <name type="synonym">Thea sinensis</name>
    <dbReference type="NCBI Taxonomy" id="4442"/>
    <lineage>
        <taxon>Eukaryota</taxon>
        <taxon>Viridiplantae</taxon>
        <taxon>Streptophyta</taxon>
        <taxon>Embryophyta</taxon>
        <taxon>Tracheophyta</taxon>
        <taxon>Spermatophyta</taxon>
        <taxon>Magnoliopsida</taxon>
        <taxon>eudicotyledons</taxon>
        <taxon>Gunneridae</taxon>
        <taxon>Pentapetalae</taxon>
        <taxon>asterids</taxon>
        <taxon>Ericales</taxon>
        <taxon>Theaceae</taxon>
        <taxon>Camellia</taxon>
    </lineage>
</organism>
<keyword evidence="2" id="KW-0378">Hydrolase</keyword>
<dbReference type="OrthoDB" id="65569at2759"/>
<dbReference type="FunFam" id="3.20.20.80:FF:000022">
    <property type="entry name" value="Beta-glucosidase 11"/>
    <property type="match status" value="1"/>
</dbReference>
<evidence type="ECO:0000256" key="4">
    <source>
        <dbReference type="RuleBase" id="RU003690"/>
    </source>
</evidence>
<comment type="similarity">
    <text evidence="1 4">Belongs to the glycosyl hydrolase 1 family.</text>
</comment>
<sequence>MALMKELARSDFPSDFKFGVASSALQTESAPHEGGRGSSTWDYFIEDTPAVQFYHKYKDDVQCLKNMNIENYRFSIAWPRLIPTGKLSDGVNQTGIDFYNNLIDELVANGIEPFVTLFHFDLPSALQEEYHGLLSSNFVEDFTNYADLCFKTFGDRVKHWITINEPQVFAVYGYKMSLSIPDEPSTHPYIAAHNIILAHASAVKAYRDSHQPTQKGEIGISVSAQWFLPLGVTPADKHAAQRAWDFMTGWFLDPLVSGDYPFNMKAILRDRLPTFTEEQEEMVKGSFDFIGLNYYTSRYTKPLKLSSNDVPTGYENDQYVQTLTEKNGVPIGEQAGGFDAIFVYPEGLGEVLLHLKLAYNNPTIYITENGYPQKRNSSIAIETALQDDVRIEFLQNHLTYVRKALSEGVNLKGYFVWSLLDNMEMGSGYTIGFGLHYVDHDDDFKRHPKKSVSWLRNFITGSSSSSS</sequence>
<dbReference type="InterPro" id="IPR001360">
    <property type="entry name" value="Glyco_hydro_1"/>
</dbReference>
<dbReference type="Gene3D" id="3.20.20.80">
    <property type="entry name" value="Glycosidases"/>
    <property type="match status" value="1"/>
</dbReference>
<dbReference type="GO" id="GO:0009821">
    <property type="term" value="P:alkaloid biosynthetic process"/>
    <property type="evidence" value="ECO:0007669"/>
    <property type="project" value="UniProtKB-ARBA"/>
</dbReference>
<dbReference type="AlphaFoldDB" id="A0A1Y0K2C2"/>
<accession>A0A1Y0K2C2</accession>
<dbReference type="PANTHER" id="PTHR10353:SF154">
    <property type="entry name" value="BETA-GLUCOSIDASE 9-RELATED"/>
    <property type="match status" value="1"/>
</dbReference>
<keyword evidence="3" id="KW-0326">Glycosidase</keyword>
<dbReference type="EMBL" id="KY379513">
    <property type="protein sequence ID" value="ARU79069.1"/>
    <property type="molecule type" value="mRNA"/>
</dbReference>
<evidence type="ECO:0000256" key="2">
    <source>
        <dbReference type="ARBA" id="ARBA00022801"/>
    </source>
</evidence>
<dbReference type="SMR" id="A0A1Y0K2C2"/>
<name>A0A1Y0K2C2_CAMSI</name>
<dbReference type="PRINTS" id="PR00131">
    <property type="entry name" value="GLHYDRLASE1"/>
</dbReference>
<evidence type="ECO:0000256" key="3">
    <source>
        <dbReference type="ARBA" id="ARBA00023295"/>
    </source>
</evidence>
<evidence type="ECO:0000313" key="5">
    <source>
        <dbReference type="EMBL" id="ARU79069.1"/>
    </source>
</evidence>
<evidence type="ECO:0000256" key="1">
    <source>
        <dbReference type="ARBA" id="ARBA00010838"/>
    </source>
</evidence>
<dbReference type="Pfam" id="PF00232">
    <property type="entry name" value="Glyco_hydro_1"/>
    <property type="match status" value="1"/>
</dbReference>
<dbReference type="PANTHER" id="PTHR10353">
    <property type="entry name" value="GLYCOSYL HYDROLASE"/>
    <property type="match status" value="1"/>
</dbReference>
<dbReference type="InterPro" id="IPR017853">
    <property type="entry name" value="GH"/>
</dbReference>
<dbReference type="SUPFAM" id="SSF51445">
    <property type="entry name" value="(Trans)glycosidases"/>
    <property type="match status" value="1"/>
</dbReference>
<gene>
    <name evidence="5" type="primary">GH1BG1</name>
</gene>
<proteinExistence type="evidence at transcript level"/>
<protein>
    <submittedName>
        <fullName evidence="5">Beta-glucosidase 1 GH1 family</fullName>
    </submittedName>
</protein>